<protein>
    <recommendedName>
        <fullName evidence="5">Transport permease protein</fullName>
    </recommendedName>
</protein>
<keyword evidence="4 5" id="KW-0472">Membrane</keyword>
<keyword evidence="2 5" id="KW-0812">Transmembrane</keyword>
<dbReference type="GO" id="GO:0140359">
    <property type="term" value="F:ABC-type transporter activity"/>
    <property type="evidence" value="ECO:0007669"/>
    <property type="project" value="InterPro"/>
</dbReference>
<sequence>MSFITDTGIAFRREITPTIRSWYYIAFGLVQPLLYLGLFVPLLGTMPGAESAGISPLQWFVPGMVVMLVLFTTVTCGWSLTEELLSGSFERLLATPMSRPAIMVGRALKELAPLLVQALLVILIAAPFGLQLYPLPMLLGLLLLLVFGVGVAALSYALAIASKRDGSLFYMVTHSISLPMMLLGGVLLPMTNAPQWLFIASRFNPLTYLVEAERALFLGNIADPAVLYGTLVAVAVAALGLAVGVQQIRRASL</sequence>
<keyword evidence="3 5" id="KW-1133">Transmembrane helix</keyword>
<feature type="transmembrane region" description="Helical" evidence="5">
    <location>
        <begin position="168"/>
        <end position="188"/>
    </location>
</feature>
<dbReference type="Proteomes" id="UP000184533">
    <property type="component" value="Unassembled WGS sequence"/>
</dbReference>
<dbReference type="STRING" id="1121477.SAMN02745223_02138"/>
<evidence type="ECO:0000259" key="6">
    <source>
        <dbReference type="PROSITE" id="PS51012"/>
    </source>
</evidence>
<evidence type="ECO:0000256" key="2">
    <source>
        <dbReference type="ARBA" id="ARBA00022692"/>
    </source>
</evidence>
<feature type="transmembrane region" description="Helical" evidence="5">
    <location>
        <begin position="111"/>
        <end position="133"/>
    </location>
</feature>
<name>A0A0F5LDW1_9HYPH</name>
<dbReference type="InterPro" id="IPR013525">
    <property type="entry name" value="ABC2_TM"/>
</dbReference>
<evidence type="ECO:0000256" key="1">
    <source>
        <dbReference type="ARBA" id="ARBA00004141"/>
    </source>
</evidence>
<organism evidence="7 9">
    <name type="scientific">Devosia limi DSM 17137</name>
    <dbReference type="NCBI Taxonomy" id="1121477"/>
    <lineage>
        <taxon>Bacteria</taxon>
        <taxon>Pseudomonadati</taxon>
        <taxon>Pseudomonadota</taxon>
        <taxon>Alphaproteobacteria</taxon>
        <taxon>Hyphomicrobiales</taxon>
        <taxon>Devosiaceae</taxon>
        <taxon>Devosia</taxon>
    </lineage>
</organism>
<comment type="subcellular location">
    <subcellularLocation>
        <location evidence="5">Cell inner membrane</location>
        <topology evidence="5">Multi-pass membrane protein</topology>
    </subcellularLocation>
    <subcellularLocation>
        <location evidence="1">Membrane</location>
        <topology evidence="1">Multi-pass membrane protein</topology>
    </subcellularLocation>
</comment>
<keyword evidence="5" id="KW-1003">Cell membrane</keyword>
<dbReference type="GO" id="GO:0043190">
    <property type="term" value="C:ATP-binding cassette (ABC) transporter complex"/>
    <property type="evidence" value="ECO:0007669"/>
    <property type="project" value="InterPro"/>
</dbReference>
<evidence type="ECO:0000256" key="4">
    <source>
        <dbReference type="ARBA" id="ARBA00023136"/>
    </source>
</evidence>
<dbReference type="PATRIC" id="fig|1121477.3.peg.180"/>
<dbReference type="InterPro" id="IPR000412">
    <property type="entry name" value="ABC_2_transport"/>
</dbReference>
<dbReference type="RefSeq" id="WP_046136508.1">
    <property type="nucleotide sequence ID" value="NZ_FQVC01000005.1"/>
</dbReference>
<dbReference type="InterPro" id="IPR047817">
    <property type="entry name" value="ABC2_TM_bact-type"/>
</dbReference>
<keyword evidence="9" id="KW-1185">Reference proteome</keyword>
<reference evidence="8 10" key="2">
    <citation type="submission" date="2016-11" db="EMBL/GenBank/DDBJ databases">
        <authorList>
            <person name="Jaros S."/>
            <person name="Januszkiewicz K."/>
            <person name="Wedrychowicz H."/>
        </authorList>
    </citation>
    <scope>NUCLEOTIDE SEQUENCE [LARGE SCALE GENOMIC DNA]</scope>
    <source>
        <strain evidence="8 10">DSM 17137</strain>
    </source>
</reference>
<gene>
    <name evidence="8" type="ORF">SAMN02745223_02138</name>
    <name evidence="7" type="ORF">VW29_17160</name>
</gene>
<dbReference type="Pfam" id="PF01061">
    <property type="entry name" value="ABC2_membrane"/>
    <property type="match status" value="1"/>
</dbReference>
<feature type="domain" description="ABC transmembrane type-2" evidence="6">
    <location>
        <begin position="23"/>
        <end position="251"/>
    </location>
</feature>
<evidence type="ECO:0000256" key="5">
    <source>
        <dbReference type="RuleBase" id="RU361157"/>
    </source>
</evidence>
<keyword evidence="5" id="KW-0813">Transport</keyword>
<evidence type="ECO:0000313" key="7">
    <source>
        <dbReference type="EMBL" id="KKB80556.1"/>
    </source>
</evidence>
<proteinExistence type="inferred from homology"/>
<dbReference type="PANTHER" id="PTHR43229">
    <property type="entry name" value="NODULATION PROTEIN J"/>
    <property type="match status" value="1"/>
</dbReference>
<feature type="transmembrane region" description="Helical" evidence="5">
    <location>
        <begin position="60"/>
        <end position="81"/>
    </location>
</feature>
<feature type="transmembrane region" description="Helical" evidence="5">
    <location>
        <begin position="225"/>
        <end position="245"/>
    </location>
</feature>
<accession>A0A0F5LDW1</accession>
<dbReference type="EMBL" id="LAJF01000106">
    <property type="protein sequence ID" value="KKB80556.1"/>
    <property type="molecule type" value="Genomic_DNA"/>
</dbReference>
<dbReference type="PIRSF" id="PIRSF006648">
    <property type="entry name" value="DrrB"/>
    <property type="match status" value="1"/>
</dbReference>
<dbReference type="InterPro" id="IPR051784">
    <property type="entry name" value="Nod_factor_ABC_transporter"/>
</dbReference>
<feature type="transmembrane region" description="Helical" evidence="5">
    <location>
        <begin position="139"/>
        <end position="161"/>
    </location>
</feature>
<dbReference type="EMBL" id="FQVC01000005">
    <property type="protein sequence ID" value="SHF23072.1"/>
    <property type="molecule type" value="Genomic_DNA"/>
</dbReference>
<dbReference type="AlphaFoldDB" id="A0A0F5LDW1"/>
<evidence type="ECO:0000313" key="9">
    <source>
        <dbReference type="Proteomes" id="UP000033608"/>
    </source>
</evidence>
<dbReference type="OrthoDB" id="8988363at2"/>
<reference evidence="7 9" key="1">
    <citation type="submission" date="2015-03" db="EMBL/GenBank/DDBJ databases">
        <authorList>
            <person name="Hassan Y.I."/>
            <person name="Lepp D."/>
            <person name="Zhou T."/>
        </authorList>
    </citation>
    <scope>NUCLEOTIDE SEQUENCE [LARGE SCALE GENOMIC DNA]</scope>
    <source>
        <strain evidence="7 9">DSM 17137</strain>
    </source>
</reference>
<dbReference type="PANTHER" id="PTHR43229:SF2">
    <property type="entry name" value="NODULATION PROTEIN J"/>
    <property type="match status" value="1"/>
</dbReference>
<evidence type="ECO:0000313" key="10">
    <source>
        <dbReference type="Proteomes" id="UP000184533"/>
    </source>
</evidence>
<comment type="similarity">
    <text evidence="5">Belongs to the ABC-2 integral membrane protein family.</text>
</comment>
<dbReference type="PROSITE" id="PS51012">
    <property type="entry name" value="ABC_TM2"/>
    <property type="match status" value="1"/>
</dbReference>
<evidence type="ECO:0000256" key="3">
    <source>
        <dbReference type="ARBA" id="ARBA00022989"/>
    </source>
</evidence>
<feature type="transmembrane region" description="Helical" evidence="5">
    <location>
        <begin position="21"/>
        <end position="40"/>
    </location>
</feature>
<dbReference type="Proteomes" id="UP000033608">
    <property type="component" value="Unassembled WGS sequence"/>
</dbReference>
<evidence type="ECO:0000313" key="8">
    <source>
        <dbReference type="EMBL" id="SHF23072.1"/>
    </source>
</evidence>